<name>A0ACC0B3B8_CATRO</name>
<comment type="caution">
    <text evidence="1">The sequence shown here is derived from an EMBL/GenBank/DDBJ whole genome shotgun (WGS) entry which is preliminary data.</text>
</comment>
<protein>
    <submittedName>
        <fullName evidence="1">Uncharacterized protein</fullName>
    </submittedName>
</protein>
<proteinExistence type="predicted"/>
<organism evidence="1 2">
    <name type="scientific">Catharanthus roseus</name>
    <name type="common">Madagascar periwinkle</name>
    <name type="synonym">Vinca rosea</name>
    <dbReference type="NCBI Taxonomy" id="4058"/>
    <lineage>
        <taxon>Eukaryota</taxon>
        <taxon>Viridiplantae</taxon>
        <taxon>Streptophyta</taxon>
        <taxon>Embryophyta</taxon>
        <taxon>Tracheophyta</taxon>
        <taxon>Spermatophyta</taxon>
        <taxon>Magnoliopsida</taxon>
        <taxon>eudicotyledons</taxon>
        <taxon>Gunneridae</taxon>
        <taxon>Pentapetalae</taxon>
        <taxon>asterids</taxon>
        <taxon>lamiids</taxon>
        <taxon>Gentianales</taxon>
        <taxon>Apocynaceae</taxon>
        <taxon>Rauvolfioideae</taxon>
        <taxon>Vinceae</taxon>
        <taxon>Catharanthinae</taxon>
        <taxon>Catharanthus</taxon>
    </lineage>
</organism>
<dbReference type="Proteomes" id="UP001060085">
    <property type="component" value="Linkage Group LG04"/>
</dbReference>
<evidence type="ECO:0000313" key="2">
    <source>
        <dbReference type="Proteomes" id="UP001060085"/>
    </source>
</evidence>
<sequence>MSETGSIENNSSNTNKTAIRRTSKRRWLLGLKNQNRATKNPRDDPVKGLPMPSGVSQRCGNDSLVHALDQFIFGAREHDDPLISRAYVMQLKILKYLIKHVILCTQRISSWTQVVVFTGDCLSSDIQVHRTKERRTLPPINLISGPDRAMRGVRVGAKAQKDRIRTFISGHT</sequence>
<keyword evidence="2" id="KW-1185">Reference proteome</keyword>
<accession>A0ACC0B3B8</accession>
<dbReference type="EMBL" id="CM044704">
    <property type="protein sequence ID" value="KAI5667139.1"/>
    <property type="molecule type" value="Genomic_DNA"/>
</dbReference>
<evidence type="ECO:0000313" key="1">
    <source>
        <dbReference type="EMBL" id="KAI5667139.1"/>
    </source>
</evidence>
<gene>
    <name evidence="1" type="ORF">M9H77_16992</name>
</gene>
<reference evidence="2" key="1">
    <citation type="journal article" date="2023" name="Nat. Plants">
        <title>Single-cell RNA sequencing provides a high-resolution roadmap for understanding the multicellular compartmentation of specialized metabolism.</title>
        <authorList>
            <person name="Sun S."/>
            <person name="Shen X."/>
            <person name="Li Y."/>
            <person name="Li Y."/>
            <person name="Wang S."/>
            <person name="Li R."/>
            <person name="Zhang H."/>
            <person name="Shen G."/>
            <person name="Guo B."/>
            <person name="Wei J."/>
            <person name="Xu J."/>
            <person name="St-Pierre B."/>
            <person name="Chen S."/>
            <person name="Sun C."/>
        </authorList>
    </citation>
    <scope>NUCLEOTIDE SEQUENCE [LARGE SCALE GENOMIC DNA]</scope>
</reference>